<accession>A0ACB8U7G6</accession>
<proteinExistence type="predicted"/>
<name>A0ACB8U7G6_9APHY</name>
<dbReference type="Proteomes" id="UP001055072">
    <property type="component" value="Unassembled WGS sequence"/>
</dbReference>
<reference evidence="1" key="1">
    <citation type="journal article" date="2021" name="Environ. Microbiol.">
        <title>Gene family expansions and transcriptome signatures uncover fungal adaptations to wood decay.</title>
        <authorList>
            <person name="Hage H."/>
            <person name="Miyauchi S."/>
            <person name="Viragh M."/>
            <person name="Drula E."/>
            <person name="Min B."/>
            <person name="Chaduli D."/>
            <person name="Navarro D."/>
            <person name="Favel A."/>
            <person name="Norest M."/>
            <person name="Lesage-Meessen L."/>
            <person name="Balint B."/>
            <person name="Merenyi Z."/>
            <person name="de Eugenio L."/>
            <person name="Morin E."/>
            <person name="Martinez A.T."/>
            <person name="Baldrian P."/>
            <person name="Stursova M."/>
            <person name="Martinez M.J."/>
            <person name="Novotny C."/>
            <person name="Magnuson J.K."/>
            <person name="Spatafora J.W."/>
            <person name="Maurice S."/>
            <person name="Pangilinan J."/>
            <person name="Andreopoulos W."/>
            <person name="LaButti K."/>
            <person name="Hundley H."/>
            <person name="Na H."/>
            <person name="Kuo A."/>
            <person name="Barry K."/>
            <person name="Lipzen A."/>
            <person name="Henrissat B."/>
            <person name="Riley R."/>
            <person name="Ahrendt S."/>
            <person name="Nagy L.G."/>
            <person name="Grigoriev I.V."/>
            <person name="Martin F."/>
            <person name="Rosso M.N."/>
        </authorList>
    </citation>
    <scope>NUCLEOTIDE SEQUENCE</scope>
    <source>
        <strain evidence="1">CBS 384.51</strain>
    </source>
</reference>
<protein>
    <submittedName>
        <fullName evidence="1">Uncharacterized protein</fullName>
    </submittedName>
</protein>
<organism evidence="1 2">
    <name type="scientific">Irpex rosettiformis</name>
    <dbReference type="NCBI Taxonomy" id="378272"/>
    <lineage>
        <taxon>Eukaryota</taxon>
        <taxon>Fungi</taxon>
        <taxon>Dikarya</taxon>
        <taxon>Basidiomycota</taxon>
        <taxon>Agaricomycotina</taxon>
        <taxon>Agaricomycetes</taxon>
        <taxon>Polyporales</taxon>
        <taxon>Irpicaceae</taxon>
        <taxon>Irpex</taxon>
    </lineage>
</organism>
<comment type="caution">
    <text evidence="1">The sequence shown here is derived from an EMBL/GenBank/DDBJ whole genome shotgun (WGS) entry which is preliminary data.</text>
</comment>
<dbReference type="EMBL" id="MU274908">
    <property type="protein sequence ID" value="KAI0090216.1"/>
    <property type="molecule type" value="Genomic_DNA"/>
</dbReference>
<evidence type="ECO:0000313" key="2">
    <source>
        <dbReference type="Proteomes" id="UP001055072"/>
    </source>
</evidence>
<keyword evidence="2" id="KW-1185">Reference proteome</keyword>
<sequence length="168" mass="19337">MFSICIILERSAHQPLPKESACAAHTFAVRVEQSWYWPLYPLSWECLEGPTTILFHRLLRQFDTASLTCHSDLYSCSISPCSASAISTIGVLDRSHGNTMTLAMLSVAARLRRGRRLERRMPHRFKLFLQPSEDSTPLPTSIHTGRYHCRQFHLYHCLLCLRALQTHR</sequence>
<evidence type="ECO:0000313" key="1">
    <source>
        <dbReference type="EMBL" id="KAI0090216.1"/>
    </source>
</evidence>
<gene>
    <name evidence="1" type="ORF">BDY19DRAFT_759141</name>
</gene>